<evidence type="ECO:0008006" key="9">
    <source>
        <dbReference type="Google" id="ProtNLM"/>
    </source>
</evidence>
<evidence type="ECO:0000259" key="6">
    <source>
        <dbReference type="PROSITE" id="PS51194"/>
    </source>
</evidence>
<evidence type="ECO:0000256" key="4">
    <source>
        <dbReference type="ARBA" id="ARBA00022840"/>
    </source>
</evidence>
<dbReference type="GO" id="GO:0016787">
    <property type="term" value="F:hydrolase activity"/>
    <property type="evidence" value="ECO:0007669"/>
    <property type="project" value="UniProtKB-KW"/>
</dbReference>
<dbReference type="InterPro" id="IPR027417">
    <property type="entry name" value="P-loop_NTPase"/>
</dbReference>
<feature type="domain" description="Helicase ATP-binding" evidence="5">
    <location>
        <begin position="324"/>
        <end position="487"/>
    </location>
</feature>
<dbReference type="InterPro" id="IPR011545">
    <property type="entry name" value="DEAD/DEAH_box_helicase_dom"/>
</dbReference>
<evidence type="ECO:0000256" key="2">
    <source>
        <dbReference type="ARBA" id="ARBA00022801"/>
    </source>
</evidence>
<feature type="domain" description="Helicase C-terminal" evidence="6">
    <location>
        <begin position="619"/>
        <end position="765"/>
    </location>
</feature>
<keyword evidence="3" id="KW-0347">Helicase</keyword>
<dbReference type="Gene3D" id="3.40.50.300">
    <property type="entry name" value="P-loop containing nucleotide triphosphate hydrolases"/>
    <property type="match status" value="2"/>
</dbReference>
<dbReference type="Pfam" id="PF00270">
    <property type="entry name" value="DEAD"/>
    <property type="match status" value="1"/>
</dbReference>
<dbReference type="SMART" id="SM00487">
    <property type="entry name" value="DEXDc"/>
    <property type="match status" value="1"/>
</dbReference>
<evidence type="ECO:0000256" key="1">
    <source>
        <dbReference type="ARBA" id="ARBA00022741"/>
    </source>
</evidence>
<dbReference type="InterPro" id="IPR001650">
    <property type="entry name" value="Helicase_C-like"/>
</dbReference>
<protein>
    <recommendedName>
        <fullName evidence="9">DEAD/DEAH box helicase</fullName>
    </recommendedName>
</protein>
<gene>
    <name evidence="7" type="ORF">GCM10007392_45630</name>
</gene>
<dbReference type="InterPro" id="IPR050474">
    <property type="entry name" value="Hel308_SKI2-like"/>
</dbReference>
<keyword evidence="1" id="KW-0547">Nucleotide-binding</keyword>
<dbReference type="AlphaFoldDB" id="A0A918KQN4"/>
<dbReference type="SUPFAM" id="SSF52540">
    <property type="entry name" value="P-loop containing nucleoside triphosphate hydrolases"/>
    <property type="match status" value="1"/>
</dbReference>
<dbReference type="GO" id="GO:0003676">
    <property type="term" value="F:nucleic acid binding"/>
    <property type="evidence" value="ECO:0007669"/>
    <property type="project" value="InterPro"/>
</dbReference>
<accession>A0A918KQN4</accession>
<keyword evidence="8" id="KW-1185">Reference proteome</keyword>
<dbReference type="GO" id="GO:0004386">
    <property type="term" value="F:helicase activity"/>
    <property type="evidence" value="ECO:0007669"/>
    <property type="project" value="UniProtKB-KW"/>
</dbReference>
<evidence type="ECO:0000259" key="5">
    <source>
        <dbReference type="PROSITE" id="PS51192"/>
    </source>
</evidence>
<dbReference type="PROSITE" id="PS51194">
    <property type="entry name" value="HELICASE_CTER"/>
    <property type="match status" value="1"/>
</dbReference>
<name>A0A918KQN4_9GAMM</name>
<dbReference type="EMBL" id="BMXR01000016">
    <property type="protein sequence ID" value="GGX73067.1"/>
    <property type="molecule type" value="Genomic_DNA"/>
</dbReference>
<dbReference type="SMART" id="SM00490">
    <property type="entry name" value="HELICc"/>
    <property type="match status" value="1"/>
</dbReference>
<comment type="caution">
    <text evidence="7">The sequence shown here is derived from an EMBL/GenBank/DDBJ whole genome shotgun (WGS) entry which is preliminary data.</text>
</comment>
<dbReference type="PROSITE" id="PS51192">
    <property type="entry name" value="HELICASE_ATP_BIND_1"/>
    <property type="match status" value="1"/>
</dbReference>
<dbReference type="PANTHER" id="PTHR47961:SF6">
    <property type="entry name" value="DNA-DIRECTED DNA POLYMERASE"/>
    <property type="match status" value="1"/>
</dbReference>
<dbReference type="InterPro" id="IPR014001">
    <property type="entry name" value="Helicase_ATP-bd"/>
</dbReference>
<evidence type="ECO:0000313" key="8">
    <source>
        <dbReference type="Proteomes" id="UP000626148"/>
    </source>
</evidence>
<dbReference type="CDD" id="cd17921">
    <property type="entry name" value="DEXHc_Ski2"/>
    <property type="match status" value="1"/>
</dbReference>
<keyword evidence="2" id="KW-0378">Hydrolase</keyword>
<dbReference type="RefSeq" id="WP_189613162.1">
    <property type="nucleotide sequence ID" value="NZ_BMXR01000016.1"/>
</dbReference>
<sequence>MTISTAALQNLQSHWALRAIPEADRIRAAEVVNERLVWQAVGRQITFSFAGDEVDEGLLERVALAYEMAAIEGLDALSRPAGGDNGLRGQTAAAAHHAFDIRRLAPIPENTEERIFHVLQLAAVAYCGDRGSDLRRWFTEKRVAVVVPSVAGVPWDRRLLYRLFDCWVRLFRKDGWDDLDRIREIIAGLREDQRTHEKARLSNGSEVEDRSIALRLIGLYHWAKATEILAEYMLQGQSPTVFGDLDKHFEAGIKAATASGDARHEMILRWLHAAARIMVTNSLWWGTRTVNSRVSAFVKALTKREHQAMFELLPPQRAALLEQGLLDQAKTAIVVDMPTSGGKTLLAQFRILQALNQFDVPDNPGWVAYVAPTRALTAQITRRLRRDFEPVGLRVEQLSGAIEVDAFEEELLTDQEKPFDVLVATPEKLSLVIRNKNVPRPLALVVMDEAHNLETEARGLRIEFLLATIKRDCPQANFLLLMPYVEDSETVARWLAQDVNAGKAISFSTTAWKPNERIIGLYRAVEDDSERAGWRLEYETLTVTERAMKLRGTHRAGKCKPIAVPKSKVLARGQQTGFGLQTGAMAAVMSTRRRTSIAVANNINTVWNMARHAAGSVSKFEVVPDDIRLVQSFLKTEVSQDFELIAMLDHGIGVHHAGLSDEIRTLMEWLAESGHLRVLCATSTIAQGINFPVSSIFLASRFVPQGRQSVEMSPREFWNLAGRAGRIGHDSVGVVGLAEGKDRDAIIDFVRRNTGALASRLIALLDDLAAQGQLNDLDAVLWQDQWEDFRCYVAHLWAEKKNLDAVLAESEQLLRQTYGYTTLRNDPTQRDKADALLNATQSYARKLADMPGAAELADQTGFSPEGVQKAMSGMRNLEEQLRPDDWAPESLFGDAGRMADLFGVMLKVPQLKQQLEEIGGDGFDHAHLSNITRDWVNGVRLEDIAKTYFSQNNERSETEAFTDACKAIYRAIVNNGTWGVSALSRVSGMDFERMTEAERRRINALPAMIYHGVRTEDAVLMRMNSAPRSVSENLGSLYREIYGGKDERYSVGKAREFLKNMSHRDWSRAMPEQAPLSGAGYKKVWEILSGEGS</sequence>
<dbReference type="PANTHER" id="PTHR47961">
    <property type="entry name" value="DNA POLYMERASE THETA, PUTATIVE (AFU_ORTHOLOGUE AFUA_1G05260)-RELATED"/>
    <property type="match status" value="1"/>
</dbReference>
<dbReference type="GO" id="GO:0005524">
    <property type="term" value="F:ATP binding"/>
    <property type="evidence" value="ECO:0007669"/>
    <property type="project" value="UniProtKB-KW"/>
</dbReference>
<proteinExistence type="predicted"/>
<evidence type="ECO:0000313" key="7">
    <source>
        <dbReference type="EMBL" id="GGX73067.1"/>
    </source>
</evidence>
<dbReference type="Proteomes" id="UP000626148">
    <property type="component" value="Unassembled WGS sequence"/>
</dbReference>
<keyword evidence="4" id="KW-0067">ATP-binding</keyword>
<reference evidence="7" key="1">
    <citation type="journal article" date="2014" name="Int. J. Syst. Evol. Microbiol.">
        <title>Complete genome sequence of Corynebacterium casei LMG S-19264T (=DSM 44701T), isolated from a smear-ripened cheese.</title>
        <authorList>
            <consortium name="US DOE Joint Genome Institute (JGI-PGF)"/>
            <person name="Walter F."/>
            <person name="Albersmeier A."/>
            <person name="Kalinowski J."/>
            <person name="Ruckert C."/>
        </authorList>
    </citation>
    <scope>NUCLEOTIDE SEQUENCE</scope>
    <source>
        <strain evidence="7">KCTC 22169</strain>
    </source>
</reference>
<organism evidence="7 8">
    <name type="scientific">Saccharospirillum salsuginis</name>
    <dbReference type="NCBI Taxonomy" id="418750"/>
    <lineage>
        <taxon>Bacteria</taxon>
        <taxon>Pseudomonadati</taxon>
        <taxon>Pseudomonadota</taxon>
        <taxon>Gammaproteobacteria</taxon>
        <taxon>Oceanospirillales</taxon>
        <taxon>Saccharospirillaceae</taxon>
        <taxon>Saccharospirillum</taxon>
    </lineage>
</organism>
<reference evidence="7" key="2">
    <citation type="submission" date="2020-09" db="EMBL/GenBank/DDBJ databases">
        <authorList>
            <person name="Sun Q."/>
            <person name="Kim S."/>
        </authorList>
    </citation>
    <scope>NUCLEOTIDE SEQUENCE</scope>
    <source>
        <strain evidence="7">KCTC 22169</strain>
    </source>
</reference>
<evidence type="ECO:0000256" key="3">
    <source>
        <dbReference type="ARBA" id="ARBA00022806"/>
    </source>
</evidence>